<keyword evidence="3" id="KW-1185">Reference proteome</keyword>
<proteinExistence type="predicted"/>
<reference evidence="2 3" key="1">
    <citation type="journal article" date="2014" name="Appl. Environ. Microbiol.">
        <title>Insights into the Microbial Degradation of Rubber and Gutta-Percha by Analysis of the Complete Genome of Nocardia nova SH22a.</title>
        <authorList>
            <person name="Luo Q."/>
            <person name="Hiessl S."/>
            <person name="Poehlein A."/>
            <person name="Daniel R."/>
            <person name="Steinbuchel A."/>
        </authorList>
    </citation>
    <scope>NUCLEOTIDE SEQUENCE [LARGE SCALE GENOMIC DNA]</scope>
    <source>
        <strain evidence="2">SH22a</strain>
    </source>
</reference>
<dbReference type="EMBL" id="CP006850">
    <property type="protein sequence ID" value="AHH15520.1"/>
    <property type="molecule type" value="Genomic_DNA"/>
</dbReference>
<dbReference type="HOGENOM" id="CLU_002352_3_2_11"/>
<dbReference type="AlphaFoldDB" id="W5T867"/>
<evidence type="ECO:0000259" key="1">
    <source>
        <dbReference type="Pfam" id="PF20703"/>
    </source>
</evidence>
<dbReference type="InterPro" id="IPR049052">
    <property type="entry name" value="nSTAND1"/>
</dbReference>
<evidence type="ECO:0000313" key="2">
    <source>
        <dbReference type="EMBL" id="AHH15520.1"/>
    </source>
</evidence>
<dbReference type="PATRIC" id="fig|1415166.3.peg.721"/>
<dbReference type="Proteomes" id="UP000019150">
    <property type="component" value="Chromosome"/>
</dbReference>
<dbReference type="SUPFAM" id="SSF52540">
    <property type="entry name" value="P-loop containing nucleoside triphosphate hydrolases"/>
    <property type="match status" value="1"/>
</dbReference>
<evidence type="ECO:0000313" key="3">
    <source>
        <dbReference type="Proteomes" id="UP000019150"/>
    </source>
</evidence>
<dbReference type="KEGG" id="nno:NONO_c07120"/>
<dbReference type="RefSeq" id="WP_025347045.1">
    <property type="nucleotide sequence ID" value="NZ_CP006850.1"/>
</dbReference>
<name>W5T867_9NOCA</name>
<accession>W5T867</accession>
<feature type="domain" description="Novel STAND NTPase 1" evidence="1">
    <location>
        <begin position="135"/>
        <end position="514"/>
    </location>
</feature>
<organism evidence="2 3">
    <name type="scientific">Nocardia nova SH22a</name>
    <dbReference type="NCBI Taxonomy" id="1415166"/>
    <lineage>
        <taxon>Bacteria</taxon>
        <taxon>Bacillati</taxon>
        <taxon>Actinomycetota</taxon>
        <taxon>Actinomycetes</taxon>
        <taxon>Mycobacteriales</taxon>
        <taxon>Nocardiaceae</taxon>
        <taxon>Nocardia</taxon>
    </lineage>
</organism>
<dbReference type="eggNOG" id="COG2319">
    <property type="taxonomic scope" value="Bacteria"/>
</dbReference>
<dbReference type="STRING" id="1415166.NONO_c07120"/>
<sequence length="565" mass="62020">MKADVIERSRFGRNGSARYEFASRLAALHRAAGAPSLRNIAMQVQRQVREAGGESRSALASAQRISDWLSGRNVPARFESLLPVLQVLNARARRRTGAAAEAINMRAWRALWKAARSAPADGVGATARQPYPDGDYTEEHEAIFFGRQRALTSLLTMIRMSATPQRRADVIVLTGASGVGKTSLLRAGLVPALRSEGGRWAVAMTTPGRDPLHSTIRTSGGTTDFTIGTADLEAVRQWAGDARPLLIVDDFERLHSPEIDPTERAAYLIRLERLSTIATVLLSVRSDDLPTCRQYPWLADAVQRNTFTLGPMLRQELLSVIAGPARTCGVGVDPGVVELLFTVLESDRQSFDRPGGGPGDLAVLSATMRAMWAAHTGDRLDVATYRKIGGPAGELVRTAERVWSELTPDEQIDARQVLLALVTVHRDDSVSPRPNPVAELRRIAERTGSGAGLVERLIRARLIVVEDQHAALVHNLLLRWDRLRGWIIDNRTALFWRHRIEDDATEWCSADRDPGLLYRGSRLETAIQHADPTGSTWATEFLRASARAELGSPPVPIEYKAVVGH</sequence>
<gene>
    <name evidence="2" type="ORF">NONO_c07120</name>
</gene>
<dbReference type="InterPro" id="IPR027417">
    <property type="entry name" value="P-loop_NTPase"/>
</dbReference>
<protein>
    <submittedName>
        <fullName evidence="2">Putative ATPase associated with diverse cellular activities</fullName>
    </submittedName>
</protein>
<dbReference type="Pfam" id="PF20703">
    <property type="entry name" value="nSTAND1"/>
    <property type="match status" value="1"/>
</dbReference>
<dbReference type="OrthoDB" id="134501at2"/>